<dbReference type="AlphaFoldDB" id="A0A1G8RLL0"/>
<sequence length="92" mass="11092">MNWYDYGARQYDAALGRWNAVDPMAEKYYSWSPYTYCLNNPMNRIDPTGMDSFYNWERESYKDEGRDEVSWMILRLSFNRIGHSESHDVPPY</sequence>
<dbReference type="PANTHER" id="PTHR32305">
    <property type="match status" value="1"/>
</dbReference>
<name>A0A1G8RLL0_BACOV</name>
<dbReference type="InterPro" id="IPR022385">
    <property type="entry name" value="Rhs_assc_core"/>
</dbReference>
<dbReference type="InterPro" id="IPR050708">
    <property type="entry name" value="T6SS_VgrG/RHS"/>
</dbReference>
<dbReference type="PANTHER" id="PTHR32305:SF15">
    <property type="entry name" value="PROTEIN RHSA-RELATED"/>
    <property type="match status" value="1"/>
</dbReference>
<dbReference type="NCBIfam" id="TIGR03696">
    <property type="entry name" value="Rhs_assc_core"/>
    <property type="match status" value="1"/>
</dbReference>
<dbReference type="EMBL" id="FNDO01000144">
    <property type="protein sequence ID" value="SDJ17809.1"/>
    <property type="molecule type" value="Genomic_DNA"/>
</dbReference>
<organism evidence="1 2">
    <name type="scientific">Bacteroides ovatus</name>
    <dbReference type="NCBI Taxonomy" id="28116"/>
    <lineage>
        <taxon>Bacteria</taxon>
        <taxon>Pseudomonadati</taxon>
        <taxon>Bacteroidota</taxon>
        <taxon>Bacteroidia</taxon>
        <taxon>Bacteroidales</taxon>
        <taxon>Bacteroidaceae</taxon>
        <taxon>Bacteroides</taxon>
    </lineage>
</organism>
<proteinExistence type="predicted"/>
<gene>
    <name evidence="1" type="ORF">SAMN05192582_11442</name>
</gene>
<evidence type="ECO:0000313" key="2">
    <source>
        <dbReference type="Proteomes" id="UP000181870"/>
    </source>
</evidence>
<dbReference type="Proteomes" id="UP000181870">
    <property type="component" value="Unassembled WGS sequence"/>
</dbReference>
<evidence type="ECO:0000313" key="1">
    <source>
        <dbReference type="EMBL" id="SDJ17809.1"/>
    </source>
</evidence>
<accession>A0A1G8RLL0</accession>
<dbReference type="Gene3D" id="2.180.10.10">
    <property type="entry name" value="RHS repeat-associated core"/>
    <property type="match status" value="1"/>
</dbReference>
<reference evidence="1 2" key="1">
    <citation type="submission" date="2016-10" db="EMBL/GenBank/DDBJ databases">
        <authorList>
            <person name="de Groot N.N."/>
        </authorList>
    </citation>
    <scope>NUCLEOTIDE SEQUENCE [LARGE SCALE GENOMIC DNA]</scope>
    <source>
        <strain evidence="1 2">NLAE-zl-C57</strain>
    </source>
</reference>
<protein>
    <submittedName>
        <fullName evidence="1">RHS repeat-associated core domain-containing protein</fullName>
    </submittedName>
</protein>